<sequence>MKITKLLISIIIMLYGTFAYSQETNLYDAKGKLKINNNYKIDKDILKYVGNIENEALQSVYEAIEYPNPAYENGIEGQVIAKIVVSRGDLSIYCKIESASDPSLGKAVAKAFYKKSLIIYKSLETDEKIEFYVPFEFKTNKSFFMEELKKNSFIKIEKNFMQKPMKLM</sequence>
<dbReference type="Proteomes" id="UP000184050">
    <property type="component" value="Unassembled WGS sequence"/>
</dbReference>
<accession>A0A1M6PQC5</accession>
<organism evidence="2 3">
    <name type="scientific">Tangfeifania diversioriginum</name>
    <dbReference type="NCBI Taxonomy" id="1168035"/>
    <lineage>
        <taxon>Bacteria</taxon>
        <taxon>Pseudomonadati</taxon>
        <taxon>Bacteroidota</taxon>
        <taxon>Bacteroidia</taxon>
        <taxon>Marinilabiliales</taxon>
        <taxon>Prolixibacteraceae</taxon>
        <taxon>Tangfeifania</taxon>
    </lineage>
</organism>
<proteinExistence type="predicted"/>
<reference evidence="2 3" key="1">
    <citation type="submission" date="2016-11" db="EMBL/GenBank/DDBJ databases">
        <authorList>
            <person name="Jaros S."/>
            <person name="Januszkiewicz K."/>
            <person name="Wedrychowicz H."/>
        </authorList>
    </citation>
    <scope>NUCLEOTIDE SEQUENCE [LARGE SCALE GENOMIC DNA]</scope>
    <source>
        <strain evidence="2 3">DSM 27063</strain>
    </source>
</reference>
<protein>
    <submittedName>
        <fullName evidence="2">TonB protein C-terminal</fullName>
    </submittedName>
</protein>
<feature type="domain" description="TonB C-terminal" evidence="1">
    <location>
        <begin position="51"/>
        <end position="146"/>
    </location>
</feature>
<dbReference type="AlphaFoldDB" id="A0A1M6PQC5"/>
<dbReference type="Pfam" id="PF03544">
    <property type="entry name" value="TonB_C"/>
    <property type="match status" value="1"/>
</dbReference>
<evidence type="ECO:0000313" key="3">
    <source>
        <dbReference type="Proteomes" id="UP000184050"/>
    </source>
</evidence>
<evidence type="ECO:0000313" key="2">
    <source>
        <dbReference type="EMBL" id="SHK10071.1"/>
    </source>
</evidence>
<dbReference type="EMBL" id="FQZE01000068">
    <property type="protein sequence ID" value="SHK10071.1"/>
    <property type="molecule type" value="Genomic_DNA"/>
</dbReference>
<dbReference type="STRING" id="1168035.SAMN05444280_1682"/>
<evidence type="ECO:0000259" key="1">
    <source>
        <dbReference type="PROSITE" id="PS52015"/>
    </source>
</evidence>
<name>A0A1M6PQC5_9BACT</name>
<dbReference type="InterPro" id="IPR037682">
    <property type="entry name" value="TonB_C"/>
</dbReference>
<dbReference type="GO" id="GO:0055085">
    <property type="term" value="P:transmembrane transport"/>
    <property type="evidence" value="ECO:0007669"/>
    <property type="project" value="InterPro"/>
</dbReference>
<dbReference type="Gene3D" id="3.30.1150.10">
    <property type="match status" value="1"/>
</dbReference>
<gene>
    <name evidence="2" type="ORF">SAMN05444280_1682</name>
</gene>
<keyword evidence="3" id="KW-1185">Reference proteome</keyword>
<dbReference type="SUPFAM" id="SSF74653">
    <property type="entry name" value="TolA/TonB C-terminal domain"/>
    <property type="match status" value="1"/>
</dbReference>
<dbReference type="RefSeq" id="WP_175552588.1">
    <property type="nucleotide sequence ID" value="NZ_FQZE01000068.1"/>
</dbReference>
<dbReference type="PROSITE" id="PS52015">
    <property type="entry name" value="TONB_CTD"/>
    <property type="match status" value="1"/>
</dbReference>